<name>A0A139AC58_GONPJ</name>
<dbReference type="GO" id="GO:0005385">
    <property type="term" value="F:zinc ion transmembrane transporter activity"/>
    <property type="evidence" value="ECO:0007669"/>
    <property type="project" value="TreeGrafter"/>
</dbReference>
<evidence type="ECO:0000256" key="1">
    <source>
        <dbReference type="ARBA" id="ARBA00004141"/>
    </source>
</evidence>
<dbReference type="Pfam" id="PF02535">
    <property type="entry name" value="Zip"/>
    <property type="match status" value="1"/>
</dbReference>
<keyword evidence="4 6" id="KW-0472">Membrane</keyword>
<dbReference type="OrthoDB" id="448280at2759"/>
<evidence type="ECO:0000256" key="3">
    <source>
        <dbReference type="ARBA" id="ARBA00022989"/>
    </source>
</evidence>
<feature type="transmembrane region" description="Helical" evidence="6">
    <location>
        <begin position="316"/>
        <end position="335"/>
    </location>
</feature>
<feature type="transmembrane region" description="Helical" evidence="6">
    <location>
        <begin position="281"/>
        <end position="304"/>
    </location>
</feature>
<organism evidence="8 9">
    <name type="scientific">Gonapodya prolifera (strain JEL478)</name>
    <name type="common">Monoblepharis prolifera</name>
    <dbReference type="NCBI Taxonomy" id="1344416"/>
    <lineage>
        <taxon>Eukaryota</taxon>
        <taxon>Fungi</taxon>
        <taxon>Fungi incertae sedis</taxon>
        <taxon>Chytridiomycota</taxon>
        <taxon>Chytridiomycota incertae sedis</taxon>
        <taxon>Monoblepharidomycetes</taxon>
        <taxon>Monoblepharidales</taxon>
        <taxon>Gonapodyaceae</taxon>
        <taxon>Gonapodya</taxon>
    </lineage>
</organism>
<feature type="transmembrane region" description="Helical" evidence="6">
    <location>
        <begin position="255"/>
        <end position="275"/>
    </location>
</feature>
<evidence type="ECO:0000313" key="9">
    <source>
        <dbReference type="Proteomes" id="UP000070544"/>
    </source>
</evidence>
<evidence type="ECO:0000256" key="7">
    <source>
        <dbReference type="SAM" id="SignalP"/>
    </source>
</evidence>
<evidence type="ECO:0000256" key="2">
    <source>
        <dbReference type="ARBA" id="ARBA00022692"/>
    </source>
</evidence>
<reference evidence="8 9" key="1">
    <citation type="journal article" date="2015" name="Genome Biol. Evol.">
        <title>Phylogenomic analyses indicate that early fungi evolved digesting cell walls of algal ancestors of land plants.</title>
        <authorList>
            <person name="Chang Y."/>
            <person name="Wang S."/>
            <person name="Sekimoto S."/>
            <person name="Aerts A.L."/>
            <person name="Choi C."/>
            <person name="Clum A."/>
            <person name="LaButti K.M."/>
            <person name="Lindquist E.A."/>
            <person name="Yee Ngan C."/>
            <person name="Ohm R.A."/>
            <person name="Salamov A.A."/>
            <person name="Grigoriev I.V."/>
            <person name="Spatafora J.W."/>
            <person name="Berbee M.L."/>
        </authorList>
    </citation>
    <scope>NUCLEOTIDE SEQUENCE [LARGE SCALE GENOMIC DNA]</scope>
    <source>
        <strain evidence="8 9">JEL478</strain>
    </source>
</reference>
<evidence type="ECO:0000256" key="6">
    <source>
        <dbReference type="SAM" id="Phobius"/>
    </source>
</evidence>
<proteinExistence type="predicted"/>
<keyword evidence="3 6" id="KW-1133">Transmembrane helix</keyword>
<evidence type="ECO:0000256" key="5">
    <source>
        <dbReference type="SAM" id="MobiDB-lite"/>
    </source>
</evidence>
<feature type="region of interest" description="Disordered" evidence="5">
    <location>
        <begin position="157"/>
        <end position="192"/>
    </location>
</feature>
<feature type="signal peptide" evidence="7">
    <location>
        <begin position="1"/>
        <end position="21"/>
    </location>
</feature>
<comment type="subcellular location">
    <subcellularLocation>
        <location evidence="1">Membrane</location>
        <topology evidence="1">Multi-pass membrane protein</topology>
    </subcellularLocation>
</comment>
<keyword evidence="7" id="KW-0732">Signal</keyword>
<evidence type="ECO:0000313" key="8">
    <source>
        <dbReference type="EMBL" id="KXS14386.1"/>
    </source>
</evidence>
<dbReference type="STRING" id="1344416.A0A139AC58"/>
<feature type="transmembrane region" description="Helical" evidence="6">
    <location>
        <begin position="124"/>
        <end position="147"/>
    </location>
</feature>
<sequence>MHSARVFSAVAMGALIGAVRGQDTDAAKTESDPDSCSGDFSLPREPELHIAAIFIQVAISLSGTLIPIILHRFNLAGRSSTFVFDSIRNFGTGIILSTGIIHLLLPAYDFLTNPCLPSLWTTEYVSFAGVFALAGMLLTQIVQTLALSFMQSIKSPNGLPPRSTDDTPALLLPDGDPNETKPASSLTATDEKTFGKGASTGTISSTSGETAAAVAEAAPGDHSNPYLCQDPHDHSYWHEAVSGEGSTLLKKQMSFYLLETGIASHSFFVGLLLGTARGTEFRALLVALAFHQFFEGMALSATLLDAKFKSKTPTIVMVLLYTVITPLGVAVGVAMSDLYNPNSITALLTQGIIDSLSSGILIYDSLVNLLHVNITTNPAFLAAPVWKKIAAYMFLFAGTAVMAFIGKYA</sequence>
<dbReference type="OMA" id="ACDCANT"/>
<keyword evidence="2 6" id="KW-0812">Transmembrane</keyword>
<feature type="transmembrane region" description="Helical" evidence="6">
    <location>
        <begin position="389"/>
        <end position="406"/>
    </location>
</feature>
<feature type="chain" id="PRO_5007296079" evidence="7">
    <location>
        <begin position="22"/>
        <end position="409"/>
    </location>
</feature>
<feature type="transmembrane region" description="Helical" evidence="6">
    <location>
        <begin position="82"/>
        <end position="104"/>
    </location>
</feature>
<gene>
    <name evidence="8" type="ORF">M427DRAFT_155941</name>
</gene>
<dbReference type="Proteomes" id="UP000070544">
    <property type="component" value="Unassembled WGS sequence"/>
</dbReference>
<dbReference type="EMBL" id="KQ965769">
    <property type="protein sequence ID" value="KXS14386.1"/>
    <property type="molecule type" value="Genomic_DNA"/>
</dbReference>
<dbReference type="InterPro" id="IPR003689">
    <property type="entry name" value="ZIP"/>
</dbReference>
<dbReference type="GO" id="GO:0005886">
    <property type="term" value="C:plasma membrane"/>
    <property type="evidence" value="ECO:0007669"/>
    <property type="project" value="TreeGrafter"/>
</dbReference>
<dbReference type="PANTHER" id="PTHR11040:SF44">
    <property type="entry name" value="PROTEIN ZNTC-RELATED"/>
    <property type="match status" value="1"/>
</dbReference>
<feature type="transmembrane region" description="Helical" evidence="6">
    <location>
        <begin position="48"/>
        <end position="70"/>
    </location>
</feature>
<accession>A0A139AC58</accession>
<protein>
    <submittedName>
        <fullName evidence="8">Zinc/iron permease</fullName>
    </submittedName>
</protein>
<evidence type="ECO:0000256" key="4">
    <source>
        <dbReference type="ARBA" id="ARBA00023136"/>
    </source>
</evidence>
<dbReference type="PANTHER" id="PTHR11040">
    <property type="entry name" value="ZINC/IRON TRANSPORTER"/>
    <property type="match status" value="1"/>
</dbReference>
<dbReference type="AlphaFoldDB" id="A0A139AC58"/>
<keyword evidence="9" id="KW-1185">Reference proteome</keyword>